<name>A0A1R3VMQ9_9GAMM</name>
<dbReference type="Pfam" id="PF03703">
    <property type="entry name" value="bPH_2"/>
    <property type="match status" value="1"/>
</dbReference>
<dbReference type="OrthoDB" id="3378680at2"/>
<proteinExistence type="predicted"/>
<dbReference type="InterPro" id="IPR005182">
    <property type="entry name" value="YdbS-like_PH"/>
</dbReference>
<gene>
    <name evidence="4" type="ORF">SAMN05216526_0325</name>
</gene>
<evidence type="ECO:0000313" key="4">
    <source>
        <dbReference type="EMBL" id="SIT65870.1"/>
    </source>
</evidence>
<dbReference type="AlphaFoldDB" id="A0A1R3VMQ9"/>
<reference evidence="4 5" key="1">
    <citation type="submission" date="2017-01" db="EMBL/GenBank/DDBJ databases">
        <authorList>
            <person name="Mah S.A."/>
            <person name="Swanson W.J."/>
            <person name="Moy G.W."/>
            <person name="Vacquier V.D."/>
        </authorList>
    </citation>
    <scope>NUCLEOTIDE SEQUENCE [LARGE SCALE GENOMIC DNA]</scope>
    <source>
        <strain evidence="4 5">M9</strain>
    </source>
</reference>
<dbReference type="PANTHER" id="PTHR37938">
    <property type="entry name" value="BLL0215 PROTEIN"/>
    <property type="match status" value="1"/>
</dbReference>
<dbReference type="Proteomes" id="UP000223759">
    <property type="component" value="Unassembled WGS sequence"/>
</dbReference>
<organism evidence="4 5">
    <name type="scientific">Ectothiorhodosinus mongolicus</name>
    <dbReference type="NCBI Taxonomy" id="233100"/>
    <lineage>
        <taxon>Bacteria</taxon>
        <taxon>Pseudomonadati</taxon>
        <taxon>Pseudomonadota</taxon>
        <taxon>Gammaproteobacteria</taxon>
        <taxon>Chromatiales</taxon>
        <taxon>Ectothiorhodospiraceae</taxon>
        <taxon>Ectothiorhodosinus</taxon>
    </lineage>
</organism>
<keyword evidence="5" id="KW-1185">Reference proteome</keyword>
<dbReference type="PANTHER" id="PTHR37938:SF1">
    <property type="entry name" value="BLL0215 PROTEIN"/>
    <property type="match status" value="1"/>
</dbReference>
<dbReference type="EMBL" id="FTPK01000001">
    <property type="protein sequence ID" value="SIT65870.1"/>
    <property type="molecule type" value="Genomic_DNA"/>
</dbReference>
<keyword evidence="2" id="KW-1133">Transmembrane helix</keyword>
<accession>A0A1R3VMQ9</accession>
<evidence type="ECO:0000256" key="1">
    <source>
        <dbReference type="SAM" id="MobiDB-lite"/>
    </source>
</evidence>
<feature type="region of interest" description="Disordered" evidence="1">
    <location>
        <begin position="208"/>
        <end position="230"/>
    </location>
</feature>
<evidence type="ECO:0000259" key="3">
    <source>
        <dbReference type="Pfam" id="PF03703"/>
    </source>
</evidence>
<evidence type="ECO:0000313" key="5">
    <source>
        <dbReference type="Proteomes" id="UP000223759"/>
    </source>
</evidence>
<dbReference type="RefSeq" id="WP_143339901.1">
    <property type="nucleotide sequence ID" value="NZ_CP023018.1"/>
</dbReference>
<keyword evidence="2" id="KW-0812">Transmembrane</keyword>
<feature type="compositionally biased region" description="Basic and acidic residues" evidence="1">
    <location>
        <begin position="220"/>
        <end position="230"/>
    </location>
</feature>
<dbReference type="STRING" id="233100.SAMN05216526_0325"/>
<feature type="domain" description="YdbS-like PH" evidence="3">
    <location>
        <begin position="134"/>
        <end position="206"/>
    </location>
</feature>
<feature type="transmembrane region" description="Helical" evidence="2">
    <location>
        <begin position="82"/>
        <end position="101"/>
    </location>
</feature>
<keyword evidence="2" id="KW-0472">Membrane</keyword>
<protein>
    <submittedName>
        <fullName evidence="4">PH domain-containing protein</fullName>
    </submittedName>
</protein>
<feature type="transmembrane region" description="Helical" evidence="2">
    <location>
        <begin position="39"/>
        <end position="61"/>
    </location>
</feature>
<sequence>MRTSARKFLYVLAVLIVLVTASNLFLGVHYFGALLGNQFLLAGILLLPPSLFICLLAIASARAPLAQESLARDETIIAEARMHWGVWLAPLSLLVLCFALVFGPVGLSGQVIAAVLYLLVLPVLLVRSIDMHMNTELVITQRHLLSIHGLLLRRVKRIKLDDVSAVGLDQNILARMLGMGRLAIVCSSGRIIKHGGIADPNRLRSILDPTLPHPHTQQTKAKEKPLTLSQ</sequence>
<feature type="transmembrane region" description="Helical" evidence="2">
    <location>
        <begin position="107"/>
        <end position="126"/>
    </location>
</feature>
<evidence type="ECO:0000256" key="2">
    <source>
        <dbReference type="SAM" id="Phobius"/>
    </source>
</evidence>
<feature type="transmembrane region" description="Helical" evidence="2">
    <location>
        <begin position="9"/>
        <end position="33"/>
    </location>
</feature>